<evidence type="ECO:0000256" key="3">
    <source>
        <dbReference type="ARBA" id="ARBA00012944"/>
    </source>
</evidence>
<feature type="transmembrane region" description="Helical" evidence="18">
    <location>
        <begin position="272"/>
        <end position="298"/>
    </location>
</feature>
<dbReference type="AlphaFoldDB" id="A0A9E8RSM5"/>
<feature type="transmembrane region" description="Helical" evidence="18">
    <location>
        <begin position="333"/>
        <end position="358"/>
    </location>
</feature>
<feature type="domain" description="NADH dehydrogenase subunit 5 C-terminal" evidence="20">
    <location>
        <begin position="393"/>
        <end position="567"/>
    </location>
</feature>
<dbReference type="InterPro" id="IPR001750">
    <property type="entry name" value="ND/Mrp_TM"/>
</dbReference>
<evidence type="ECO:0000259" key="20">
    <source>
        <dbReference type="Pfam" id="PF06455"/>
    </source>
</evidence>
<geneLocation type="mitochondrion" evidence="21"/>
<dbReference type="Pfam" id="PF06455">
    <property type="entry name" value="NADH5_C"/>
    <property type="match status" value="1"/>
</dbReference>
<evidence type="ECO:0000313" key="21">
    <source>
        <dbReference type="EMBL" id="UZZ44150.1"/>
    </source>
</evidence>
<evidence type="ECO:0000256" key="7">
    <source>
        <dbReference type="ARBA" id="ARBA00022692"/>
    </source>
</evidence>
<keyword evidence="10" id="KW-0249">Electron transport</keyword>
<feature type="transmembrane region" description="Helical" evidence="18">
    <location>
        <begin position="370"/>
        <end position="390"/>
    </location>
</feature>
<feature type="transmembrane region" description="Helical" evidence="18">
    <location>
        <begin position="550"/>
        <end position="567"/>
    </location>
</feature>
<dbReference type="EC" id="7.1.1.2" evidence="3"/>
<organism evidence="21">
    <name type="scientific">Melanotrichia acclivopennis</name>
    <dbReference type="NCBI Taxonomy" id="2904888"/>
    <lineage>
        <taxon>Eukaryota</taxon>
        <taxon>Metazoa</taxon>
        <taxon>Ecdysozoa</taxon>
        <taxon>Arthropoda</taxon>
        <taxon>Hexapoda</taxon>
        <taxon>Insecta</taxon>
        <taxon>Pterygota</taxon>
        <taxon>Neoptera</taxon>
        <taxon>Endopterygota</taxon>
        <taxon>Trichoptera</taxon>
        <taxon>Annulipalpia</taxon>
        <taxon>Psychomyioidea</taxon>
        <taxon>Xiphocentronidae</taxon>
        <taxon>Xiphocentroninae</taxon>
        <taxon>Melanotrichia</taxon>
    </lineage>
</organism>
<dbReference type="RefSeq" id="YP_010586362.1">
    <property type="nucleotide sequence ID" value="NC_069269.1"/>
</dbReference>
<evidence type="ECO:0000256" key="5">
    <source>
        <dbReference type="ARBA" id="ARBA00022448"/>
    </source>
</evidence>
<evidence type="ECO:0000256" key="18">
    <source>
        <dbReference type="SAM" id="Phobius"/>
    </source>
</evidence>
<dbReference type="PANTHER" id="PTHR42829:SF2">
    <property type="entry name" value="NADH-UBIQUINONE OXIDOREDUCTASE CHAIN 5"/>
    <property type="match status" value="1"/>
</dbReference>
<evidence type="ECO:0000256" key="6">
    <source>
        <dbReference type="ARBA" id="ARBA00022660"/>
    </source>
</evidence>
<feature type="transmembrane region" description="Helical" evidence="18">
    <location>
        <begin position="455"/>
        <end position="476"/>
    </location>
</feature>
<feature type="transmembrane region" description="Helical" evidence="18">
    <location>
        <begin position="488"/>
        <end position="508"/>
    </location>
</feature>
<keyword evidence="14 21" id="KW-0496">Mitochondrion</keyword>
<evidence type="ECO:0000256" key="15">
    <source>
        <dbReference type="ARBA" id="ARBA00023136"/>
    </source>
</evidence>
<evidence type="ECO:0000256" key="13">
    <source>
        <dbReference type="ARBA" id="ARBA00023075"/>
    </source>
</evidence>
<feature type="transmembrane region" description="Helical" evidence="18">
    <location>
        <begin position="209"/>
        <end position="233"/>
    </location>
</feature>
<evidence type="ECO:0000256" key="4">
    <source>
        <dbReference type="ARBA" id="ARBA00021096"/>
    </source>
</evidence>
<reference evidence="21" key="2">
    <citation type="journal article" date="2022" name="Syst. Entomol.">
        <title>Massive gene rearrangements of mitochondrial genomes and implications for the phylogeny of Trichoptera (Insecta).</title>
        <authorList>
            <person name="Ge X."/>
            <person name="Peng L."/>
            <person name="Vogler A.P."/>
            <person name="Morse J.C."/>
            <person name="Yang L."/>
            <person name="Sun C."/>
            <person name="Wang B."/>
        </authorList>
    </citation>
    <scope>NUCLEOTIDE SEQUENCE</scope>
</reference>
<keyword evidence="13" id="KW-0830">Ubiquinone</keyword>
<dbReference type="GeneID" id="77426030"/>
<feature type="transmembrane region" description="Helical" evidence="18">
    <location>
        <begin position="239"/>
        <end position="260"/>
    </location>
</feature>
<keyword evidence="15 18" id="KW-0472">Membrane</keyword>
<keyword evidence="7 18" id="KW-0812">Transmembrane</keyword>
<name>A0A9E8RSM5_9NEOP</name>
<evidence type="ECO:0000256" key="9">
    <source>
        <dbReference type="ARBA" id="ARBA00022967"/>
    </source>
</evidence>
<comment type="subcellular location">
    <subcellularLocation>
        <location evidence="2">Mitochondrion inner membrane</location>
        <topology evidence="2">Multi-pass membrane protein</topology>
    </subcellularLocation>
</comment>
<keyword evidence="12" id="KW-0520">NAD</keyword>
<keyword evidence="5" id="KW-0813">Transport</keyword>
<dbReference type="GO" id="GO:0005743">
    <property type="term" value="C:mitochondrial inner membrane"/>
    <property type="evidence" value="ECO:0007669"/>
    <property type="project" value="UniProtKB-SubCell"/>
</dbReference>
<feature type="transmembrane region" description="Helical" evidence="18">
    <location>
        <begin position="48"/>
        <end position="74"/>
    </location>
</feature>
<protein>
    <recommendedName>
        <fullName evidence="4">NADH-ubiquinone oxidoreductase chain 5</fullName>
        <ecNumber evidence="3">7.1.1.2</ecNumber>
    </recommendedName>
    <alternativeName>
        <fullName evidence="16">NADH dehydrogenase subunit 5</fullName>
    </alternativeName>
</protein>
<reference evidence="21" key="1">
    <citation type="submission" date="2021-11" db="EMBL/GenBank/DDBJ databases">
        <authorList>
            <person name="Ge X.-Y."/>
            <person name="Peng L."/>
            <person name="Sun C.-H."/>
            <person name="Wang B.-X."/>
        </authorList>
    </citation>
    <scope>NUCLEOTIDE SEQUENCE</scope>
</reference>
<dbReference type="PANTHER" id="PTHR42829">
    <property type="entry name" value="NADH-UBIQUINONE OXIDOREDUCTASE CHAIN 5"/>
    <property type="match status" value="1"/>
</dbReference>
<gene>
    <name evidence="21" type="primary">ND5</name>
</gene>
<evidence type="ECO:0000256" key="8">
    <source>
        <dbReference type="ARBA" id="ARBA00022792"/>
    </source>
</evidence>
<dbReference type="PRINTS" id="PR01434">
    <property type="entry name" value="NADHDHGNASE5"/>
</dbReference>
<dbReference type="EMBL" id="OL678031">
    <property type="protein sequence ID" value="UZZ44150.1"/>
    <property type="molecule type" value="Genomic_DNA"/>
</dbReference>
<evidence type="ECO:0000256" key="16">
    <source>
        <dbReference type="ARBA" id="ARBA00031027"/>
    </source>
</evidence>
<feature type="transmembrane region" description="Helical" evidence="18">
    <location>
        <begin position="179"/>
        <end position="197"/>
    </location>
</feature>
<feature type="domain" description="NADH:quinone oxidoreductase/Mrp antiporter transmembrane" evidence="19">
    <location>
        <begin position="106"/>
        <end position="385"/>
    </location>
</feature>
<proteinExistence type="predicted"/>
<evidence type="ECO:0000256" key="2">
    <source>
        <dbReference type="ARBA" id="ARBA00004448"/>
    </source>
</evidence>
<dbReference type="Pfam" id="PF00361">
    <property type="entry name" value="Proton_antipo_M"/>
    <property type="match status" value="1"/>
</dbReference>
<dbReference type="GO" id="GO:0015990">
    <property type="term" value="P:electron transport coupled proton transport"/>
    <property type="evidence" value="ECO:0007669"/>
    <property type="project" value="TreeGrafter"/>
</dbReference>
<feature type="transmembrane region" description="Helical" evidence="18">
    <location>
        <begin position="86"/>
        <end position="104"/>
    </location>
</feature>
<feature type="transmembrane region" description="Helical" evidence="18">
    <location>
        <begin position="12"/>
        <end position="36"/>
    </location>
</feature>
<evidence type="ECO:0000256" key="12">
    <source>
        <dbReference type="ARBA" id="ARBA00023027"/>
    </source>
</evidence>
<keyword evidence="11 18" id="KW-1133">Transmembrane helix</keyword>
<accession>A0A9E8RSM5</accession>
<evidence type="ECO:0000256" key="17">
    <source>
        <dbReference type="ARBA" id="ARBA00049551"/>
    </source>
</evidence>
<sequence>MKMCKFMFIMNFLFLFSMFMFLLGLYFMVMNLVFMFEWELFELNSSMILMLIYMDWISCFFMGVVLLISSMVFMYSKFYMEGEVNLYRFMYLLFFFVVSMLLLIMSPNLISLMLGWDGLGMISYCLVIYYQNVKSSNSGMLTVLMNRVGDVMILMSIVWMINYGTWNFMLYNMYMVNDYQMQLVCFLVFMGAITKSAQIPYSPWLPAAMAAPTPVSALVHSSTLVTAGVYLLVRFSNLMYGMFFMKFLFILSVLTMFMAGVSANYEFDLKKIIALSTLSQLGLMLMILSIGLDLISFYHLLTHALFKSLLFLSAGILIHLMNNNQDIRMMGNLIYYVPLVVVIFNISNLSLCGMPFMAGFYSKDMMAEVFLMYKFNWLVFFFFFFSIGLTLSYSLRLSWFSVVSFFNMGVCFNLYENVYMMLSMFILSLMSLIGGSVFMWLMFSIMHLIYMDMIFKFMVLFFMMVGMMFGIFMYKLNYLIYGMNLYNFMWGMWFGVNLFTYGVILNFLNKSFYMLKVYDLGWFEELGSHGIYKNIISLSNLNLFIQFNNLKSYLFEMFFLLLILFLIF</sequence>
<keyword evidence="6" id="KW-0679">Respiratory chain</keyword>
<dbReference type="GO" id="GO:0042773">
    <property type="term" value="P:ATP synthesis coupled electron transport"/>
    <property type="evidence" value="ECO:0007669"/>
    <property type="project" value="InterPro"/>
</dbReference>
<evidence type="ECO:0000256" key="1">
    <source>
        <dbReference type="ARBA" id="ARBA00003257"/>
    </source>
</evidence>
<feature type="transmembrane region" description="Helical" evidence="18">
    <location>
        <begin position="151"/>
        <end position="173"/>
    </location>
</feature>
<dbReference type="CTD" id="4540"/>
<feature type="transmembrane region" description="Helical" evidence="18">
    <location>
        <begin position="304"/>
        <end position="321"/>
    </location>
</feature>
<dbReference type="GO" id="GO:0008137">
    <property type="term" value="F:NADH dehydrogenase (ubiquinone) activity"/>
    <property type="evidence" value="ECO:0007669"/>
    <property type="project" value="UniProtKB-EC"/>
</dbReference>
<feature type="transmembrane region" description="Helical" evidence="18">
    <location>
        <begin position="421"/>
        <end position="443"/>
    </location>
</feature>
<comment type="function">
    <text evidence="1">Core subunit of the mitochondrial membrane respiratory chain NADH dehydrogenase (Complex I) that is believed to belong to the minimal assembly required for catalysis. Complex I functions in the transfer of electrons from NADH to the respiratory chain. The immediate electron acceptor for the enzyme is believed to be ubiquinone.</text>
</comment>
<keyword evidence="8" id="KW-0999">Mitochondrion inner membrane</keyword>
<evidence type="ECO:0000256" key="14">
    <source>
        <dbReference type="ARBA" id="ARBA00023128"/>
    </source>
</evidence>
<evidence type="ECO:0000256" key="10">
    <source>
        <dbReference type="ARBA" id="ARBA00022982"/>
    </source>
</evidence>
<comment type="catalytic activity">
    <reaction evidence="17">
        <text>a ubiquinone + NADH + 5 H(+)(in) = a ubiquinol + NAD(+) + 4 H(+)(out)</text>
        <dbReference type="Rhea" id="RHEA:29091"/>
        <dbReference type="Rhea" id="RHEA-COMP:9565"/>
        <dbReference type="Rhea" id="RHEA-COMP:9566"/>
        <dbReference type="ChEBI" id="CHEBI:15378"/>
        <dbReference type="ChEBI" id="CHEBI:16389"/>
        <dbReference type="ChEBI" id="CHEBI:17976"/>
        <dbReference type="ChEBI" id="CHEBI:57540"/>
        <dbReference type="ChEBI" id="CHEBI:57945"/>
        <dbReference type="EC" id="7.1.1.2"/>
    </reaction>
</comment>
<keyword evidence="9" id="KW-1278">Translocase</keyword>
<evidence type="ECO:0000256" key="11">
    <source>
        <dbReference type="ARBA" id="ARBA00022989"/>
    </source>
</evidence>
<dbReference type="InterPro" id="IPR003945">
    <property type="entry name" value="NU5C-like"/>
</dbReference>
<dbReference type="InterPro" id="IPR010934">
    <property type="entry name" value="NADH_DH_su5_C"/>
</dbReference>
<evidence type="ECO:0000259" key="19">
    <source>
        <dbReference type="Pfam" id="PF00361"/>
    </source>
</evidence>
<dbReference type="GO" id="GO:0003954">
    <property type="term" value="F:NADH dehydrogenase activity"/>
    <property type="evidence" value="ECO:0007669"/>
    <property type="project" value="TreeGrafter"/>
</dbReference>